<dbReference type="PANTHER" id="PTHR21666:SF270">
    <property type="entry name" value="MUREIN HYDROLASE ACTIVATOR ENVC"/>
    <property type="match status" value="1"/>
</dbReference>
<accession>A0A968GFG1</accession>
<name>A0A968GFG1_9SPIO</name>
<feature type="domain" description="M23ase beta-sheet core" evidence="1">
    <location>
        <begin position="207"/>
        <end position="302"/>
    </location>
</feature>
<keyword evidence="3" id="KW-1185">Reference proteome</keyword>
<dbReference type="EMBL" id="JAATLM010000001">
    <property type="protein sequence ID" value="NIZ69528.1"/>
    <property type="molecule type" value="Genomic_DNA"/>
</dbReference>
<comment type="caution">
    <text evidence="2">The sequence shown here is derived from an EMBL/GenBank/DDBJ whole genome shotgun (WGS) entry which is preliminary data.</text>
</comment>
<dbReference type="RefSeq" id="WP_167695615.1">
    <property type="nucleotide sequence ID" value="NZ_CP118181.1"/>
</dbReference>
<gene>
    <name evidence="2" type="ORF">HCT48_04775</name>
</gene>
<sequence length="330" mass="36990">MKGSIVFMLLLTWLSGVQLHAKSDYRLYYTPSWRQGGMINAFVYPTDGIEKASFAFLQLNEKRTARARGQGFPYVVKKAKKREIYLFLVGISALAPADRYQLEVSLTLKDGREVVLRSDELEVESGNYRHQTIQMGKQGQSAISNQSAERQAQAKRFYAALGRFEPQALYDVGRWDLPVTGKSWYYTSRYGAQREFVYPDGSRSRDFHNGEDFGGLAVGSDVLAVADGLVVLAENRVVTGYTVIVMHAPGFFSLYYHMNGIDVVDGTMVRRGQRVGGIGATGFATGPHLHLTAYNQGQEVDPQWLFQHPLINEPWLTTLLQSLKISKRGS</sequence>
<evidence type="ECO:0000259" key="1">
    <source>
        <dbReference type="Pfam" id="PF01551"/>
    </source>
</evidence>
<dbReference type="GO" id="GO:0004222">
    <property type="term" value="F:metalloendopeptidase activity"/>
    <property type="evidence" value="ECO:0007669"/>
    <property type="project" value="TreeGrafter"/>
</dbReference>
<dbReference type="Gene3D" id="2.70.70.10">
    <property type="entry name" value="Glucose Permease (Domain IIA)"/>
    <property type="match status" value="1"/>
</dbReference>
<protein>
    <submittedName>
        <fullName evidence="2">M23 family metallopeptidase</fullName>
    </submittedName>
</protein>
<dbReference type="AlphaFoldDB" id="A0A968GFG1"/>
<dbReference type="Proteomes" id="UP000778951">
    <property type="component" value="Unassembled WGS sequence"/>
</dbReference>
<dbReference type="SUPFAM" id="SSF51261">
    <property type="entry name" value="Duplicated hybrid motif"/>
    <property type="match status" value="1"/>
</dbReference>
<evidence type="ECO:0000313" key="2">
    <source>
        <dbReference type="EMBL" id="NIZ69528.1"/>
    </source>
</evidence>
<dbReference type="Pfam" id="PF01551">
    <property type="entry name" value="Peptidase_M23"/>
    <property type="match status" value="1"/>
</dbReference>
<dbReference type="InterPro" id="IPR011055">
    <property type="entry name" value="Dup_hybrid_motif"/>
</dbReference>
<dbReference type="InterPro" id="IPR050570">
    <property type="entry name" value="Cell_wall_metabolism_enzyme"/>
</dbReference>
<proteinExistence type="predicted"/>
<organism evidence="2 3">
    <name type="scientific">Entomospira culicis</name>
    <dbReference type="NCBI Taxonomy" id="2719989"/>
    <lineage>
        <taxon>Bacteria</taxon>
        <taxon>Pseudomonadati</taxon>
        <taxon>Spirochaetota</taxon>
        <taxon>Spirochaetia</taxon>
        <taxon>Spirochaetales</taxon>
        <taxon>Spirochaetaceae</taxon>
        <taxon>Entomospira</taxon>
    </lineage>
</organism>
<dbReference type="CDD" id="cd12797">
    <property type="entry name" value="M23_peptidase"/>
    <property type="match status" value="1"/>
</dbReference>
<dbReference type="InterPro" id="IPR016047">
    <property type="entry name" value="M23ase_b-sheet_dom"/>
</dbReference>
<evidence type="ECO:0000313" key="3">
    <source>
        <dbReference type="Proteomes" id="UP000778951"/>
    </source>
</evidence>
<reference evidence="2" key="1">
    <citation type="submission" date="2020-03" db="EMBL/GenBank/DDBJ databases">
        <title>Spirochaetal bacteria isolated from arthropods constitute a novel genus Entomospira genus novum within the order Spirochaetales.</title>
        <authorList>
            <person name="Grana-Miraglia L."/>
            <person name="Sikutova S."/>
            <person name="Fingerle V."/>
            <person name="Sing A."/>
            <person name="Castillo-Ramirez S."/>
            <person name="Margos G."/>
            <person name="Rudolf I."/>
        </authorList>
    </citation>
    <scope>NUCLEOTIDE SEQUENCE</scope>
    <source>
        <strain evidence="2">BR149</strain>
    </source>
</reference>
<dbReference type="PANTHER" id="PTHR21666">
    <property type="entry name" value="PEPTIDASE-RELATED"/>
    <property type="match status" value="1"/>
</dbReference>